<dbReference type="Gene3D" id="1.10.287.310">
    <property type="match status" value="1"/>
</dbReference>
<proteinExistence type="inferred from homology"/>
<evidence type="ECO:0000256" key="4">
    <source>
        <dbReference type="SAM" id="MobiDB-lite"/>
    </source>
</evidence>
<evidence type="ECO:0000256" key="1">
    <source>
        <dbReference type="ARBA" id="ARBA00009254"/>
    </source>
</evidence>
<dbReference type="SUPFAM" id="SSF46561">
    <property type="entry name" value="Ribosomal protein L29 (L29p)"/>
    <property type="match status" value="1"/>
</dbReference>
<organism evidence="5 6">
    <name type="scientific">Enterospora canceri</name>
    <dbReference type="NCBI Taxonomy" id="1081671"/>
    <lineage>
        <taxon>Eukaryota</taxon>
        <taxon>Fungi</taxon>
        <taxon>Fungi incertae sedis</taxon>
        <taxon>Microsporidia</taxon>
        <taxon>Enterocytozoonidae</taxon>
        <taxon>Enterospora</taxon>
    </lineage>
</organism>
<dbReference type="CDD" id="cd00427">
    <property type="entry name" value="Ribosomal_L29_HIP"/>
    <property type="match status" value="1"/>
</dbReference>
<keyword evidence="3" id="KW-0687">Ribonucleoprotein</keyword>
<dbReference type="GO" id="GO:0003729">
    <property type="term" value="F:mRNA binding"/>
    <property type="evidence" value="ECO:0007669"/>
    <property type="project" value="TreeGrafter"/>
</dbReference>
<dbReference type="OrthoDB" id="528635at2759"/>
<name>A0A1Y1S717_9MICR</name>
<dbReference type="Proteomes" id="UP000192639">
    <property type="component" value="Unassembled WGS sequence"/>
</dbReference>
<dbReference type="InterPro" id="IPR045059">
    <property type="entry name" value="Ribosomal_uL29_euk"/>
</dbReference>
<dbReference type="Gene3D" id="6.10.250.3450">
    <property type="match status" value="1"/>
</dbReference>
<sequence>MIQASDLRALSDEQLNNQHRETVAELQDLLQQKHTKQVEPDAIRMARKSIARIKTVQQEKKIKAMCEIYEKKRHVPKELREKKTRALRRGLSSHQKHLKSKNTRILMKKYPKRIFSYVKQE</sequence>
<dbReference type="InterPro" id="IPR036049">
    <property type="entry name" value="Ribosomal_uL29_sf"/>
</dbReference>
<dbReference type="Pfam" id="PF00831">
    <property type="entry name" value="Ribosomal_L29"/>
    <property type="match status" value="1"/>
</dbReference>
<evidence type="ECO:0000256" key="2">
    <source>
        <dbReference type="ARBA" id="ARBA00022980"/>
    </source>
</evidence>
<protein>
    <submittedName>
        <fullName evidence="5">RL352</fullName>
    </submittedName>
</protein>
<feature type="region of interest" description="Disordered" evidence="4">
    <location>
        <begin position="85"/>
        <end position="104"/>
    </location>
</feature>
<dbReference type="GO" id="GO:0022625">
    <property type="term" value="C:cytosolic large ribosomal subunit"/>
    <property type="evidence" value="ECO:0007669"/>
    <property type="project" value="InterPro"/>
</dbReference>
<dbReference type="PANTHER" id="PTHR45722">
    <property type="entry name" value="60S RIBOSOMAL PROTEIN L35"/>
    <property type="match status" value="1"/>
</dbReference>
<dbReference type="VEuPathDB" id="MicrosporidiaDB:ECANGB1_1312"/>
<comment type="similarity">
    <text evidence="1">Belongs to the universal ribosomal protein uL29 family.</text>
</comment>
<comment type="caution">
    <text evidence="5">The sequence shown here is derived from an EMBL/GenBank/DDBJ whole genome shotgun (WGS) entry which is preliminary data.</text>
</comment>
<dbReference type="EMBL" id="LWDP01000037">
    <property type="protein sequence ID" value="ORD93959.1"/>
    <property type="molecule type" value="Genomic_DNA"/>
</dbReference>
<accession>A0A1Y1S717</accession>
<keyword evidence="6" id="KW-1185">Reference proteome</keyword>
<dbReference type="AlphaFoldDB" id="A0A1Y1S717"/>
<dbReference type="HAMAP" id="MF_00374">
    <property type="entry name" value="Ribosomal_uL29"/>
    <property type="match status" value="1"/>
</dbReference>
<dbReference type="PANTHER" id="PTHR45722:SF2">
    <property type="entry name" value="LARGE RIBOSOMAL SUBUNIT PROTEIN UL29-RELATED"/>
    <property type="match status" value="1"/>
</dbReference>
<reference evidence="5 6" key="1">
    <citation type="journal article" date="2017" name="Environ. Microbiol.">
        <title>Decay of the glycolytic pathway and adaptation to intranuclear parasitism within Enterocytozoonidae microsporidia.</title>
        <authorList>
            <person name="Wiredu Boakye D."/>
            <person name="Jaroenlak P."/>
            <person name="Prachumwat A."/>
            <person name="Williams T.A."/>
            <person name="Bateman K.S."/>
            <person name="Itsathitphaisarn O."/>
            <person name="Sritunyalucksana K."/>
            <person name="Paszkiewicz K.H."/>
            <person name="Moore K.A."/>
            <person name="Stentiford G.D."/>
            <person name="Williams B.A."/>
        </authorList>
    </citation>
    <scope>NUCLEOTIDE SEQUENCE [LARGE SCALE GENOMIC DNA]</scope>
    <source>
        <strain evidence="5 6">GB1</strain>
    </source>
</reference>
<evidence type="ECO:0000256" key="3">
    <source>
        <dbReference type="ARBA" id="ARBA00023274"/>
    </source>
</evidence>
<evidence type="ECO:0000313" key="6">
    <source>
        <dbReference type="Proteomes" id="UP000192639"/>
    </source>
</evidence>
<keyword evidence="2" id="KW-0689">Ribosomal protein</keyword>
<dbReference type="GO" id="GO:0000463">
    <property type="term" value="P:maturation of LSU-rRNA from tricistronic rRNA transcript (SSU-rRNA, 5.8S rRNA, LSU-rRNA)"/>
    <property type="evidence" value="ECO:0007669"/>
    <property type="project" value="InterPro"/>
</dbReference>
<evidence type="ECO:0000313" key="5">
    <source>
        <dbReference type="EMBL" id="ORD93959.1"/>
    </source>
</evidence>
<dbReference type="GO" id="GO:0003735">
    <property type="term" value="F:structural constituent of ribosome"/>
    <property type="evidence" value="ECO:0007669"/>
    <property type="project" value="InterPro"/>
</dbReference>
<dbReference type="InterPro" id="IPR001854">
    <property type="entry name" value="Ribosomal_uL29"/>
</dbReference>
<dbReference type="NCBIfam" id="TIGR00012">
    <property type="entry name" value="L29"/>
    <property type="match status" value="1"/>
</dbReference>
<feature type="compositionally biased region" description="Basic residues" evidence="4">
    <location>
        <begin position="94"/>
        <end position="104"/>
    </location>
</feature>
<dbReference type="GO" id="GO:0006412">
    <property type="term" value="P:translation"/>
    <property type="evidence" value="ECO:0007669"/>
    <property type="project" value="InterPro"/>
</dbReference>
<gene>
    <name evidence="5" type="primary">RL352</name>
    <name evidence="5" type="ORF">ECANGB1_1312</name>
</gene>